<dbReference type="InterPro" id="IPR032274">
    <property type="entry name" value="DUF4835"/>
</dbReference>
<dbReference type="Proteomes" id="UP000249873">
    <property type="component" value="Chromosome"/>
</dbReference>
<dbReference type="RefSeq" id="WP_111370184.1">
    <property type="nucleotide sequence ID" value="NZ_CP029480.1"/>
</dbReference>
<feature type="chain" id="PRO_5016237346" evidence="1">
    <location>
        <begin position="18"/>
        <end position="300"/>
    </location>
</feature>
<dbReference type="AlphaFoldDB" id="A0A2Z4G7C5"/>
<dbReference type="Pfam" id="PF16119">
    <property type="entry name" value="DUF4835"/>
    <property type="match status" value="1"/>
</dbReference>
<sequence length="300" mass="34679">MLKKILLLSLISFSALSQELNARVEINYQQMKSTIQYEPSIFQEMQSQIEQFMNNTRWSNDIFNQNEKIDCSLIVTLTQSTSQNVFSGNAQFQVTRPIYGTDYKSVTFQYIDQEFSFSYQPVERQMVFNEQSFTSNITAMSAYYSLMALAVDYDSFSELGGSSYIQRLFNLATISSSGGGGWSQSQNSKRNRYFLIENLQNQQLIQFRESFYKYHRLVLDDFGREPEKGREEILKILEIIQNIVTLRPNSVLINSFFDAKAQELVNIFSEGSGDEKQKAFLLLSGLDPDKTEVYRKIIRG</sequence>
<gene>
    <name evidence="2" type="ORF">DJ013_02375</name>
</gene>
<proteinExistence type="predicted"/>
<dbReference type="EMBL" id="CP029480">
    <property type="protein sequence ID" value="AWV97082.1"/>
    <property type="molecule type" value="Genomic_DNA"/>
</dbReference>
<dbReference type="KEGG" id="als:DJ013_02375"/>
<evidence type="ECO:0000313" key="2">
    <source>
        <dbReference type="EMBL" id="AWV97082.1"/>
    </source>
</evidence>
<organism evidence="2 3">
    <name type="scientific">Arcticibacterium luteifluviistationis</name>
    <dbReference type="NCBI Taxonomy" id="1784714"/>
    <lineage>
        <taxon>Bacteria</taxon>
        <taxon>Pseudomonadati</taxon>
        <taxon>Bacteroidota</taxon>
        <taxon>Cytophagia</taxon>
        <taxon>Cytophagales</taxon>
        <taxon>Leadbetterellaceae</taxon>
        <taxon>Arcticibacterium</taxon>
    </lineage>
</organism>
<evidence type="ECO:0000313" key="3">
    <source>
        <dbReference type="Proteomes" id="UP000249873"/>
    </source>
</evidence>
<protein>
    <submittedName>
        <fullName evidence="2">DUF4835 domain-containing protein</fullName>
    </submittedName>
</protein>
<name>A0A2Z4G7C5_9BACT</name>
<reference evidence="2 3" key="1">
    <citation type="submission" date="2018-05" db="EMBL/GenBank/DDBJ databases">
        <title>Complete genome sequence of Arcticibacterium luteifluviistationis SM1504T, a cytophagaceae bacterium isolated from Arctic surface seawater.</title>
        <authorList>
            <person name="Li Y."/>
            <person name="Qin Q.-L."/>
        </authorList>
    </citation>
    <scope>NUCLEOTIDE SEQUENCE [LARGE SCALE GENOMIC DNA]</scope>
    <source>
        <strain evidence="2 3">SM1504</strain>
    </source>
</reference>
<feature type="signal peptide" evidence="1">
    <location>
        <begin position="1"/>
        <end position="17"/>
    </location>
</feature>
<keyword evidence="3" id="KW-1185">Reference proteome</keyword>
<dbReference type="OrthoDB" id="9773381at2"/>
<evidence type="ECO:0000256" key="1">
    <source>
        <dbReference type="SAM" id="SignalP"/>
    </source>
</evidence>
<accession>A0A2Z4G7C5</accession>
<keyword evidence="1" id="KW-0732">Signal</keyword>